<comment type="caution">
    <text evidence="6">The sequence shown here is derived from an EMBL/GenBank/DDBJ whole genome shotgun (WGS) entry which is preliminary data.</text>
</comment>
<reference evidence="6" key="1">
    <citation type="submission" date="2022-06" db="EMBL/GenBank/DDBJ databases">
        <title>WGS of actinobacteria.</title>
        <authorList>
            <person name="Thawai C."/>
        </authorList>
    </citation>
    <scope>NUCLEOTIDE SEQUENCE</scope>
    <source>
        <strain evidence="6">DSM 42010</strain>
    </source>
</reference>
<dbReference type="AlphaFoldDB" id="A0A9X2RYM5"/>
<feature type="region of interest" description="Disordered" evidence="4">
    <location>
        <begin position="1"/>
        <end position="67"/>
    </location>
</feature>
<evidence type="ECO:0000256" key="1">
    <source>
        <dbReference type="ARBA" id="ARBA00009437"/>
    </source>
</evidence>
<evidence type="ECO:0000313" key="7">
    <source>
        <dbReference type="Proteomes" id="UP001142400"/>
    </source>
</evidence>
<dbReference type="SUPFAM" id="SSF53850">
    <property type="entry name" value="Periplasmic binding protein-like II"/>
    <property type="match status" value="1"/>
</dbReference>
<accession>A0A9X2RYM5</accession>
<dbReference type="Proteomes" id="UP001142400">
    <property type="component" value="Unassembled WGS sequence"/>
</dbReference>
<evidence type="ECO:0000256" key="2">
    <source>
        <dbReference type="ARBA" id="ARBA00023015"/>
    </source>
</evidence>
<proteinExistence type="inferred from homology"/>
<sequence>MTYLDPKGEGDNSMSEKQRSGSVVWDGALGGPRDMAKAGLLEAQSPGDASSHPPERQLKPASCSAPVSKVERSMGVELLARKPGRRIAPTAAGRSLERAIRELFVATATYQDAAEQVAASEVAEARIGTFPTAMTFLLPGVLRDLADTEPGINVHIVEMETPRGLPMLKNGDIDLLLAYRYLPEDPPGRDDGWTVRLLGREPLYVVSNGAPASRTLEECLHHNWVGGFPANADTRMVYRMTHPLGMAPHMPFETEDSHAAVALIEAGLAIGLLPAMTVQASIDEGRIFRVQLPPSVGQPSREILAITRANYRPAIVDRLVSRLQGALRAVSNHSDSQA</sequence>
<dbReference type="PANTHER" id="PTHR30126:SF39">
    <property type="entry name" value="HTH-TYPE TRANSCRIPTIONAL REGULATOR CYSL"/>
    <property type="match status" value="1"/>
</dbReference>
<feature type="domain" description="LysR substrate-binding" evidence="5">
    <location>
        <begin position="124"/>
        <end position="326"/>
    </location>
</feature>
<organism evidence="6 7">
    <name type="scientific">Streptomyces malaysiensis subsp. samsunensis</name>
    <dbReference type="NCBI Taxonomy" id="459658"/>
    <lineage>
        <taxon>Bacteria</taxon>
        <taxon>Bacillati</taxon>
        <taxon>Actinomycetota</taxon>
        <taxon>Actinomycetes</taxon>
        <taxon>Kitasatosporales</taxon>
        <taxon>Streptomycetaceae</taxon>
        <taxon>Streptomyces</taxon>
        <taxon>Streptomyces violaceusniger group</taxon>
    </lineage>
</organism>
<keyword evidence="7" id="KW-1185">Reference proteome</keyword>
<dbReference type="RefSeq" id="WP_257635651.1">
    <property type="nucleotide sequence ID" value="NZ_JANIIC010000080.1"/>
</dbReference>
<dbReference type="InterPro" id="IPR036388">
    <property type="entry name" value="WH-like_DNA-bd_sf"/>
</dbReference>
<comment type="similarity">
    <text evidence="1">Belongs to the LysR transcriptional regulatory family.</text>
</comment>
<dbReference type="PANTHER" id="PTHR30126">
    <property type="entry name" value="HTH-TYPE TRANSCRIPTIONAL REGULATOR"/>
    <property type="match status" value="1"/>
</dbReference>
<evidence type="ECO:0000313" key="6">
    <source>
        <dbReference type="EMBL" id="MCQ8835497.1"/>
    </source>
</evidence>
<evidence type="ECO:0000256" key="3">
    <source>
        <dbReference type="ARBA" id="ARBA00023163"/>
    </source>
</evidence>
<dbReference type="SUPFAM" id="SSF46785">
    <property type="entry name" value="Winged helix' DNA-binding domain"/>
    <property type="match status" value="1"/>
</dbReference>
<dbReference type="EMBL" id="JANIIC010000080">
    <property type="protein sequence ID" value="MCQ8835497.1"/>
    <property type="molecule type" value="Genomic_DNA"/>
</dbReference>
<evidence type="ECO:0000259" key="5">
    <source>
        <dbReference type="Pfam" id="PF03466"/>
    </source>
</evidence>
<keyword evidence="3" id="KW-0804">Transcription</keyword>
<name>A0A9X2RYM5_STRMQ</name>
<feature type="compositionally biased region" description="Basic and acidic residues" evidence="4">
    <location>
        <begin position="1"/>
        <end position="19"/>
    </location>
</feature>
<dbReference type="GO" id="GO:0006355">
    <property type="term" value="P:regulation of DNA-templated transcription"/>
    <property type="evidence" value="ECO:0007669"/>
    <property type="project" value="TreeGrafter"/>
</dbReference>
<dbReference type="Gene3D" id="3.40.190.10">
    <property type="entry name" value="Periplasmic binding protein-like II"/>
    <property type="match status" value="2"/>
</dbReference>
<dbReference type="InterPro" id="IPR036390">
    <property type="entry name" value="WH_DNA-bd_sf"/>
</dbReference>
<evidence type="ECO:0000256" key="4">
    <source>
        <dbReference type="SAM" id="MobiDB-lite"/>
    </source>
</evidence>
<keyword evidence="2" id="KW-0805">Transcription regulation</keyword>
<protein>
    <submittedName>
        <fullName evidence="6">LysR substrate-binding domain-containing protein</fullName>
    </submittedName>
</protein>
<dbReference type="InterPro" id="IPR005119">
    <property type="entry name" value="LysR_subst-bd"/>
</dbReference>
<gene>
    <name evidence="6" type="ORF">NQU54_42400</name>
</gene>
<dbReference type="GO" id="GO:0000976">
    <property type="term" value="F:transcription cis-regulatory region binding"/>
    <property type="evidence" value="ECO:0007669"/>
    <property type="project" value="TreeGrafter"/>
</dbReference>
<dbReference type="Gene3D" id="1.10.10.10">
    <property type="entry name" value="Winged helix-like DNA-binding domain superfamily/Winged helix DNA-binding domain"/>
    <property type="match status" value="1"/>
</dbReference>
<dbReference type="Pfam" id="PF03466">
    <property type="entry name" value="LysR_substrate"/>
    <property type="match status" value="1"/>
</dbReference>